<feature type="domain" description="NAD-dependent epimerase/dehydratase" evidence="2">
    <location>
        <begin position="7"/>
        <end position="116"/>
    </location>
</feature>
<evidence type="ECO:0000313" key="4">
    <source>
        <dbReference type="Proteomes" id="UP000272117"/>
    </source>
</evidence>
<evidence type="ECO:0000259" key="2">
    <source>
        <dbReference type="Pfam" id="PF01370"/>
    </source>
</evidence>
<protein>
    <submittedName>
        <fullName evidence="3">NAD-dependent epimerase/dehydratase family protein</fullName>
    </submittedName>
</protein>
<dbReference type="InterPro" id="IPR036291">
    <property type="entry name" value="NAD(P)-bd_dom_sf"/>
</dbReference>
<dbReference type="Pfam" id="PF01370">
    <property type="entry name" value="Epimerase"/>
    <property type="match status" value="1"/>
</dbReference>
<dbReference type="InterPro" id="IPR001509">
    <property type="entry name" value="Epimerase_deHydtase"/>
</dbReference>
<dbReference type="Proteomes" id="UP000272117">
    <property type="component" value="Unassembled WGS sequence"/>
</dbReference>
<dbReference type="RefSeq" id="WP_123129100.1">
    <property type="nucleotide sequence ID" value="NZ_RJJD01000023.1"/>
</dbReference>
<dbReference type="PANTHER" id="PTHR14097">
    <property type="entry name" value="OXIDOREDUCTASE HTATIP2"/>
    <property type="match status" value="1"/>
</dbReference>
<comment type="caution">
    <text evidence="3">The sequence shown here is derived from an EMBL/GenBank/DDBJ whole genome shotgun (WGS) entry which is preliminary data.</text>
</comment>
<dbReference type="SUPFAM" id="SSF51735">
    <property type="entry name" value="NAD(P)-binding Rossmann-fold domains"/>
    <property type="match status" value="1"/>
</dbReference>
<keyword evidence="4" id="KW-1185">Reference proteome</keyword>
<gene>
    <name evidence="3" type="ORF">EFB08_21755</name>
</gene>
<dbReference type="OrthoDB" id="9798632at2"/>
<evidence type="ECO:0000313" key="3">
    <source>
        <dbReference type="EMBL" id="RNI21777.1"/>
    </source>
</evidence>
<dbReference type="AlphaFoldDB" id="A0A3M9M9B7"/>
<reference evidence="3 4" key="1">
    <citation type="submission" date="2018-11" db="EMBL/GenBank/DDBJ databases">
        <title>Rufibacter latericius sp. nov., isolated from water in Baiyang Lake.</title>
        <authorList>
            <person name="Yang Y."/>
        </authorList>
    </citation>
    <scope>NUCLEOTIDE SEQUENCE [LARGE SCALE GENOMIC DNA]</scope>
    <source>
        <strain evidence="3 4">R-22-1c-1</strain>
    </source>
</reference>
<comment type="subcellular location">
    <subcellularLocation>
        <location evidence="1">Membrane</location>
    </subcellularLocation>
</comment>
<organism evidence="3 4">
    <name type="scientific">Rufibacter latericius</name>
    <dbReference type="NCBI Taxonomy" id="2487040"/>
    <lineage>
        <taxon>Bacteria</taxon>
        <taxon>Pseudomonadati</taxon>
        <taxon>Bacteroidota</taxon>
        <taxon>Cytophagia</taxon>
        <taxon>Cytophagales</taxon>
        <taxon>Hymenobacteraceae</taxon>
        <taxon>Rufibacter</taxon>
    </lineage>
</organism>
<dbReference type="EMBL" id="RJJD01000023">
    <property type="protein sequence ID" value="RNI21777.1"/>
    <property type="molecule type" value="Genomic_DNA"/>
</dbReference>
<dbReference type="Gene3D" id="3.40.50.720">
    <property type="entry name" value="NAD(P)-binding Rossmann-like Domain"/>
    <property type="match status" value="1"/>
</dbReference>
<sequence length="222" mass="24692">MKQNLKVIITGATGMVGEGVLLECLQNPHVAQVLVINRKPGGVAHPKLREVLHQDFHNLAPIESQLQGFDACYFCLGISSVGVKEADYRRITYDLTLHVAQTLSRLNPQMVFCYVSGTGTDSTEKGSSMWARVKGQTENALTRLPFQKAYNFRPGFLEPSPGMKNVNKYYNYIGWLAPVIRTLAPRYISTLQDLGKAMIIVTRHGYAKQVLEVPDIKLLAKG</sequence>
<proteinExistence type="predicted"/>
<name>A0A3M9M9B7_9BACT</name>
<dbReference type="PANTHER" id="PTHR14097:SF8">
    <property type="entry name" value="NAD(P)-BINDING DOMAIN-CONTAINING PROTEIN"/>
    <property type="match status" value="1"/>
</dbReference>
<accession>A0A3M9M9B7</accession>
<evidence type="ECO:0000256" key="1">
    <source>
        <dbReference type="ARBA" id="ARBA00004370"/>
    </source>
</evidence>
<dbReference type="GO" id="GO:0016020">
    <property type="term" value="C:membrane"/>
    <property type="evidence" value="ECO:0007669"/>
    <property type="project" value="UniProtKB-SubCell"/>
</dbReference>